<reference evidence="2 3" key="1">
    <citation type="submission" date="2020-08" db="EMBL/GenBank/DDBJ databases">
        <authorList>
            <person name="Newling K."/>
            <person name="Davey J."/>
            <person name="Forrester S."/>
        </authorList>
    </citation>
    <scope>NUCLEOTIDE SEQUENCE [LARGE SCALE GENOMIC DNA]</scope>
    <source>
        <strain evidence="3">Crithidia deanei Carvalho (ATCC PRA-265)</strain>
    </source>
</reference>
<dbReference type="EMBL" id="LR877149">
    <property type="protein sequence ID" value="CAD2215717.1"/>
    <property type="molecule type" value="Genomic_DNA"/>
</dbReference>
<protein>
    <submittedName>
        <fullName evidence="2">Uncharacterized protein</fullName>
    </submittedName>
</protein>
<dbReference type="Proteomes" id="UP000515908">
    <property type="component" value="Chromosome 05"/>
</dbReference>
<feature type="region of interest" description="Disordered" evidence="1">
    <location>
        <begin position="1"/>
        <end position="48"/>
    </location>
</feature>
<evidence type="ECO:0000313" key="2">
    <source>
        <dbReference type="EMBL" id="CAD2215717.1"/>
    </source>
</evidence>
<dbReference type="AlphaFoldDB" id="A0A7G2CA25"/>
<accession>A0A7G2CA25</accession>
<evidence type="ECO:0000256" key="1">
    <source>
        <dbReference type="SAM" id="MobiDB-lite"/>
    </source>
</evidence>
<evidence type="ECO:0000313" key="3">
    <source>
        <dbReference type="Proteomes" id="UP000515908"/>
    </source>
</evidence>
<keyword evidence="3" id="KW-1185">Reference proteome</keyword>
<dbReference type="VEuPathDB" id="TriTrypDB:ADEAN_000317200"/>
<organism evidence="2 3">
    <name type="scientific">Angomonas deanei</name>
    <dbReference type="NCBI Taxonomy" id="59799"/>
    <lineage>
        <taxon>Eukaryota</taxon>
        <taxon>Discoba</taxon>
        <taxon>Euglenozoa</taxon>
        <taxon>Kinetoplastea</taxon>
        <taxon>Metakinetoplastina</taxon>
        <taxon>Trypanosomatida</taxon>
        <taxon>Trypanosomatidae</taxon>
        <taxon>Strigomonadinae</taxon>
        <taxon>Angomonas</taxon>
    </lineage>
</organism>
<gene>
    <name evidence="2" type="ORF">ADEAN_000317200</name>
</gene>
<name>A0A7G2CA25_9TRYP</name>
<proteinExistence type="predicted"/>
<sequence length="238" mass="27888">MEGLNPHSDDDSDKEEKTNKQDGHKQKQAKRERTTEEADSTDATPQKKKVKFDRFEDCEVRWENLNLANKQKSVDSSVKIFLNHVINDAWIQQHYRDTSATVKPPKRKGGGSLITSVEDYTRATTVYHLLLTRVYQPIRELLLDYIALKRRSRSWLQQRLFPMYLLPPQTSDVAHSAQDDVDKSDFTARVVEEVTAFFAQQVPLEENVCKLYFQYKKLLLQLQRDIEDYLNLKKLRVL</sequence>
<feature type="compositionally biased region" description="Basic and acidic residues" evidence="1">
    <location>
        <begin position="14"/>
        <end position="36"/>
    </location>
</feature>